<proteinExistence type="predicted"/>
<name>A0A3G9JJW6_9FIRM</name>
<dbReference type="Gene3D" id="3.90.79.10">
    <property type="entry name" value="Nucleoside Triphosphate Pyrophosphohydrolase"/>
    <property type="match status" value="1"/>
</dbReference>
<dbReference type="Pfam" id="PF00293">
    <property type="entry name" value="NUDIX"/>
    <property type="match status" value="1"/>
</dbReference>
<gene>
    <name evidence="3" type="ORF">SG0102_12050</name>
</gene>
<dbReference type="KEGG" id="ebm:SG0102_12050"/>
<dbReference type="InParanoid" id="A0A3G9JJW6"/>
<feature type="domain" description="Nudix hydrolase" evidence="2">
    <location>
        <begin position="35"/>
        <end position="158"/>
    </location>
</feature>
<dbReference type="AlphaFoldDB" id="A0A3G9JJW6"/>
<evidence type="ECO:0000313" key="3">
    <source>
        <dbReference type="EMBL" id="BBH26271.1"/>
    </source>
</evidence>
<dbReference type="InterPro" id="IPR020084">
    <property type="entry name" value="NUDIX_hydrolase_CS"/>
</dbReference>
<reference evidence="3 4" key="1">
    <citation type="submission" date="2018-11" db="EMBL/GenBank/DDBJ databases">
        <title>Novel Erysipelotrichaceae bacterium isolated from small intestine of a swine.</title>
        <authorList>
            <person name="Kim J.S."/>
            <person name="Choe H."/>
            <person name="Lee Y.R."/>
            <person name="Kim K.M."/>
            <person name="Park D.S."/>
        </authorList>
    </citation>
    <scope>NUCLEOTIDE SEQUENCE [LARGE SCALE GENOMIC DNA]</scope>
    <source>
        <strain evidence="3 4">SG0102</strain>
    </source>
</reference>
<dbReference type="InterPro" id="IPR015797">
    <property type="entry name" value="NUDIX_hydrolase-like_dom_sf"/>
</dbReference>
<keyword evidence="1 3" id="KW-0378">Hydrolase</keyword>
<dbReference type="InterPro" id="IPR000086">
    <property type="entry name" value="NUDIX_hydrolase_dom"/>
</dbReference>
<evidence type="ECO:0000256" key="1">
    <source>
        <dbReference type="ARBA" id="ARBA00022801"/>
    </source>
</evidence>
<dbReference type="OrthoDB" id="9800077at2"/>
<keyword evidence="4" id="KW-1185">Reference proteome</keyword>
<protein>
    <submittedName>
        <fullName evidence="3">NTP pyrophosphohydrolase</fullName>
    </submittedName>
</protein>
<accession>A0A3G9JJW6</accession>
<dbReference type="GO" id="GO:0016787">
    <property type="term" value="F:hydrolase activity"/>
    <property type="evidence" value="ECO:0007669"/>
    <property type="project" value="UniProtKB-KW"/>
</dbReference>
<evidence type="ECO:0000313" key="4">
    <source>
        <dbReference type="Proteomes" id="UP000268059"/>
    </source>
</evidence>
<evidence type="ECO:0000259" key="2">
    <source>
        <dbReference type="PROSITE" id="PS51462"/>
    </source>
</evidence>
<organism evidence="3 4">
    <name type="scientific">Intestinibaculum porci</name>
    <dbReference type="NCBI Taxonomy" id="2487118"/>
    <lineage>
        <taxon>Bacteria</taxon>
        <taxon>Bacillati</taxon>
        <taxon>Bacillota</taxon>
        <taxon>Erysipelotrichia</taxon>
        <taxon>Erysipelotrichales</taxon>
        <taxon>Erysipelotrichaceae</taxon>
        <taxon>Intestinibaculum</taxon>
    </lineage>
</organism>
<dbReference type="SUPFAM" id="SSF55811">
    <property type="entry name" value="Nudix"/>
    <property type="match status" value="1"/>
</dbReference>
<dbReference type="EMBL" id="AP019309">
    <property type="protein sequence ID" value="BBH26271.1"/>
    <property type="molecule type" value="Genomic_DNA"/>
</dbReference>
<dbReference type="PROSITE" id="PS00893">
    <property type="entry name" value="NUDIX_BOX"/>
    <property type="match status" value="1"/>
</dbReference>
<dbReference type="RefSeq" id="WP_125119162.1">
    <property type="nucleotide sequence ID" value="NZ_AP019309.1"/>
</dbReference>
<sequence>MNYCPTCGTKLITKIDGIDGETPYCETCQKFVYPTFNSAISSIILNPAMDHILLIEQYQSKANILVAGYVMKGEEDIITLQREIKEEVDLDITGFYYNDDAYYKKTNTLLHNYIVIASSMDYHLTNEVDEAMWFPLDQAKEMIKPHSLAEHFLLEGLKKIPHLSKEDFNTNFTKRAF</sequence>
<dbReference type="PROSITE" id="PS51462">
    <property type="entry name" value="NUDIX"/>
    <property type="match status" value="1"/>
</dbReference>
<dbReference type="Proteomes" id="UP000268059">
    <property type="component" value="Chromosome"/>
</dbReference>